<dbReference type="EMBL" id="JACJQH010000068">
    <property type="protein sequence ID" value="MBD2199805.1"/>
    <property type="molecule type" value="Genomic_DNA"/>
</dbReference>
<comment type="caution">
    <text evidence="1">The sequence shown here is derived from an EMBL/GenBank/DDBJ whole genome shotgun (WGS) entry which is preliminary data.</text>
</comment>
<name>A0ABR8AIC5_9CYAN</name>
<keyword evidence="2" id="KW-1185">Reference proteome</keyword>
<gene>
    <name evidence="1" type="ORF">H6G24_30760</name>
</gene>
<evidence type="ECO:0000313" key="2">
    <source>
        <dbReference type="Proteomes" id="UP000658514"/>
    </source>
</evidence>
<reference evidence="1 2" key="1">
    <citation type="journal article" date="2020" name="ISME J.">
        <title>Comparative genomics reveals insights into cyanobacterial evolution and habitat adaptation.</title>
        <authorList>
            <person name="Chen M.Y."/>
            <person name="Teng W.K."/>
            <person name="Zhao L."/>
            <person name="Hu C.X."/>
            <person name="Zhou Y.K."/>
            <person name="Han B.P."/>
            <person name="Song L.R."/>
            <person name="Shu W.S."/>
        </authorList>
    </citation>
    <scope>NUCLEOTIDE SEQUENCE [LARGE SCALE GENOMIC DNA]</scope>
    <source>
        <strain evidence="1 2">FACHB-288</strain>
    </source>
</reference>
<evidence type="ECO:0000313" key="1">
    <source>
        <dbReference type="EMBL" id="MBD2199805.1"/>
    </source>
</evidence>
<sequence length="83" mass="9265">MINDSVKRAIAPAFYSELRALKCNSRVPMTNDGAKRANIALPIISRSTQNIKPPQIYYVGARQRLAPQEICITANNLDIIIPR</sequence>
<proteinExistence type="predicted"/>
<protein>
    <recommendedName>
        <fullName evidence="3">Transposase</fullName>
    </recommendedName>
</protein>
<dbReference type="Proteomes" id="UP000658514">
    <property type="component" value="Unassembled WGS sequence"/>
</dbReference>
<organism evidence="1 2">
    <name type="scientific">Calothrix parietina FACHB-288</name>
    <dbReference type="NCBI Taxonomy" id="2692896"/>
    <lineage>
        <taxon>Bacteria</taxon>
        <taxon>Bacillati</taxon>
        <taxon>Cyanobacteriota</taxon>
        <taxon>Cyanophyceae</taxon>
        <taxon>Nostocales</taxon>
        <taxon>Calotrichaceae</taxon>
        <taxon>Calothrix</taxon>
    </lineage>
</organism>
<dbReference type="RefSeq" id="WP_190550419.1">
    <property type="nucleotide sequence ID" value="NZ_CAWPNO010000104.1"/>
</dbReference>
<accession>A0ABR8AIC5</accession>
<evidence type="ECO:0008006" key="3">
    <source>
        <dbReference type="Google" id="ProtNLM"/>
    </source>
</evidence>